<sequence length="105" mass="9711">MTEFSATTAGIAAFGATAATLATQAESAGAGAAAAGPALLGPVFGLIGGDFVAAFSGAQAAHAAQLDRLASAWASMSDAALTTAAAYDTTDAGTSAALGATGVAS</sequence>
<organism evidence="1 2">
    <name type="scientific">Prescottella agglutinans</name>
    <dbReference type="NCBI Taxonomy" id="1644129"/>
    <lineage>
        <taxon>Bacteria</taxon>
        <taxon>Bacillati</taxon>
        <taxon>Actinomycetota</taxon>
        <taxon>Actinomycetes</taxon>
        <taxon>Mycobacteriales</taxon>
        <taxon>Nocardiaceae</taxon>
        <taxon>Prescottella</taxon>
    </lineage>
</organism>
<dbReference type="Proteomes" id="UP001160334">
    <property type="component" value="Unassembled WGS sequence"/>
</dbReference>
<name>A0ABT6M4Z1_9NOCA</name>
<proteinExistence type="predicted"/>
<protein>
    <submittedName>
        <fullName evidence="1">Uncharacterized protein</fullName>
    </submittedName>
</protein>
<gene>
    <name evidence="1" type="ORF">M2280_000577</name>
</gene>
<keyword evidence="2" id="KW-1185">Reference proteome</keyword>
<dbReference type="Pfam" id="PF10824">
    <property type="entry name" value="T7SS_ESX_EspC"/>
    <property type="match status" value="1"/>
</dbReference>
<evidence type="ECO:0000313" key="1">
    <source>
        <dbReference type="EMBL" id="MDH6279372.1"/>
    </source>
</evidence>
<dbReference type="InterPro" id="IPR022536">
    <property type="entry name" value="EspC"/>
</dbReference>
<dbReference type="EMBL" id="JARXVC010000001">
    <property type="protein sequence ID" value="MDH6279372.1"/>
    <property type="molecule type" value="Genomic_DNA"/>
</dbReference>
<evidence type="ECO:0000313" key="2">
    <source>
        <dbReference type="Proteomes" id="UP001160334"/>
    </source>
</evidence>
<dbReference type="RefSeq" id="WP_280758740.1">
    <property type="nucleotide sequence ID" value="NZ_JARXVC010000001.1"/>
</dbReference>
<reference evidence="1 2" key="1">
    <citation type="submission" date="2023-04" db="EMBL/GenBank/DDBJ databases">
        <title>Forest soil microbial communities from Buena Vista Peninsula, Colon Province, Panama.</title>
        <authorList>
            <person name="Bouskill N."/>
        </authorList>
    </citation>
    <scope>NUCLEOTIDE SEQUENCE [LARGE SCALE GENOMIC DNA]</scope>
    <source>
        <strain evidence="1 2">CFH S0262</strain>
    </source>
</reference>
<accession>A0ABT6M4Z1</accession>
<comment type="caution">
    <text evidence="1">The sequence shown here is derived from an EMBL/GenBank/DDBJ whole genome shotgun (WGS) entry which is preliminary data.</text>
</comment>